<sequence length="284" mass="29810">MGQKTKVKTLTDLGTLKNDILGGSTIFALSADGKVAAGISESEIPFQRAVIWSGDNWATKTDLGTLRNDNLGDSTASVLSADGKVVAGTSRSDEFSERATIWSGDNWATKTDLGTLRNDNSGDSIATALSADGTIAAGMSEIDTVTKEVYRQATIWSGKNWEKISLGSLRSDNLGNSQVTRLSADGKIAAGYSDTDSKTIQHAVIWSGENWATKTDLGTFKADNSGGSSIHGLSADGTIAVGFSSTDAKGQRAVLWKIVYPASSESGSNSKNPAHIQLPMQPTQ</sequence>
<evidence type="ECO:0000256" key="1">
    <source>
        <dbReference type="SAM" id="MobiDB-lite"/>
    </source>
</evidence>
<gene>
    <name evidence="2" type="ORF">FG476_09405</name>
</gene>
<proteinExistence type="predicted"/>
<dbReference type="AlphaFoldDB" id="A0A9Q4MIQ9"/>
<evidence type="ECO:0000313" key="3">
    <source>
        <dbReference type="Proteomes" id="UP000474061"/>
    </source>
</evidence>
<protein>
    <submittedName>
        <fullName evidence="2">Uncharacterized protein</fullName>
    </submittedName>
</protein>
<reference evidence="2" key="1">
    <citation type="submission" date="2019-05" db="EMBL/GenBank/DDBJ databases">
        <authorList>
            <person name="Castillo A."/>
            <person name="Giampetruzzi A."/>
            <person name="Landa B."/>
            <person name="Saponari M."/>
            <person name="Almeida R.P.P."/>
            <person name="Moralejo E."/>
            <person name="Marco-Noales E."/>
            <person name="Velasco-Amo M.P."/>
            <person name="Roman-Ecija M."/>
            <person name="Navarro I."/>
            <person name="Monterde A."/>
            <person name="Barbe S."/>
        </authorList>
    </citation>
    <scope>NUCLEOTIDE SEQUENCE</scope>
    <source>
        <strain evidence="2">XYL1981</strain>
    </source>
</reference>
<evidence type="ECO:0000313" key="2">
    <source>
        <dbReference type="EMBL" id="MRU24271.1"/>
    </source>
</evidence>
<dbReference type="Proteomes" id="UP000474061">
    <property type="component" value="Unassembled WGS sequence"/>
</dbReference>
<comment type="caution">
    <text evidence="2">The sequence shown here is derived from an EMBL/GenBank/DDBJ whole genome shotgun (WGS) entry which is preliminary data.</text>
</comment>
<dbReference type="EMBL" id="VDCJ01000350">
    <property type="protein sequence ID" value="MRU24271.1"/>
    <property type="molecule type" value="Genomic_DNA"/>
</dbReference>
<feature type="compositionally biased region" description="Polar residues" evidence="1">
    <location>
        <begin position="263"/>
        <end position="272"/>
    </location>
</feature>
<organism evidence="2 3">
    <name type="scientific">Xylella fastidiosa subsp. multiplex</name>
    <dbReference type="NCBI Taxonomy" id="644357"/>
    <lineage>
        <taxon>Bacteria</taxon>
        <taxon>Pseudomonadati</taxon>
        <taxon>Pseudomonadota</taxon>
        <taxon>Gammaproteobacteria</taxon>
        <taxon>Lysobacterales</taxon>
        <taxon>Lysobacteraceae</taxon>
        <taxon>Xylella</taxon>
    </lineage>
</organism>
<name>A0A9Q4MIQ9_XYLFS</name>
<feature type="region of interest" description="Disordered" evidence="1">
    <location>
        <begin position="263"/>
        <end position="284"/>
    </location>
</feature>
<reference evidence="2" key="2">
    <citation type="journal article" date="2020" name="Appl. Environ. Microbiol.">
        <title>Multiple intercontinental introductions associated with the emergence of a plant pathogen in Europe.</title>
        <authorList>
            <person name="Landa B.B."/>
            <person name="Castillo A.I."/>
            <person name="Giampetruzzi A."/>
            <person name="Kahn A."/>
            <person name="Roman-Ecija M."/>
            <person name="Velasco-Amo M.P."/>
            <person name="Navas-Cortes J.A."/>
            <person name="Marco-Noales E."/>
            <person name="Barbe S."/>
            <person name="Moralejo E."/>
            <person name="Coletta-Filho H.D."/>
            <person name="Saldarelli P."/>
            <person name="Saponari M."/>
            <person name="Almeida R.P.P."/>
        </authorList>
    </citation>
    <scope>NUCLEOTIDE SEQUENCE</scope>
    <source>
        <strain evidence="2">XYL1981</strain>
    </source>
</reference>
<accession>A0A9Q4MIQ9</accession>
<dbReference type="RefSeq" id="WP_004085388.1">
    <property type="nucleotide sequence ID" value="NZ_CP047134.1"/>
</dbReference>